<dbReference type="Proteomes" id="UP000299102">
    <property type="component" value="Unassembled WGS sequence"/>
</dbReference>
<feature type="transmembrane region" description="Helical" evidence="12">
    <location>
        <begin position="92"/>
        <end position="109"/>
    </location>
</feature>
<dbReference type="GO" id="GO:0008270">
    <property type="term" value="F:zinc ion binding"/>
    <property type="evidence" value="ECO:0007669"/>
    <property type="project" value="UniProtKB-KW"/>
</dbReference>
<evidence type="ECO:0000256" key="12">
    <source>
        <dbReference type="SAM" id="Phobius"/>
    </source>
</evidence>
<sequence length="540" mass="61239">MTAARLKDGQASKSTESIASETVTTVPIPHNHMRNLTEQLSDVITYMTHEPFCMWCLILGAFCAVGVCGAAIRRAAFGRLRAPEAQRARDKLWNYIFYKFIFVFGVINVQHMEEVVLWCCWFAILGSLHLLNLVSKDRFEYLSMGGANVSVASGGVGGGGRWAVARLAALQVAVMALTVALLWAAVLWGRRTGTNTATFMSAECIVIVLAAMQVAARCVLHICETRHEQFGQLAYYTQISFETVSLCVELAHHVHMLVWSNMFLSMASLVLLMQVRYLFHEIQARLRRHRIYLWVLKHMDRNYPMASAEELEAHQDHCAICWDQMESARKLPCQHLFHNSCLSLWLQQDASCPTCRRELPSWGPSLVVPQPSVLPTLPLPLPLPLGRHAPGHLFHFDGSRYLSWLPSFSVEVTRVRASEIEAWARQAHQLFPNYSVRALAADLRRTHSLHATVDNVLEGRLLPQQPQPPVEPEREPTPPPVPRTLRRQRSTENEASGSGDSRLSKERDERERALRRRKEVMLASARQRYLQRRGRNTDTI</sequence>
<dbReference type="Gene3D" id="1.10.8.10">
    <property type="entry name" value="DNA helicase RuvA subunit, C-terminal domain"/>
    <property type="match status" value="1"/>
</dbReference>
<proteinExistence type="predicted"/>
<keyword evidence="9 12" id="KW-0472">Membrane</keyword>
<gene>
    <name evidence="15" type="primary">Amfr</name>
    <name evidence="15" type="ORF">EVAR_18481_1</name>
</gene>
<name>A0A4C1V115_EUMVA</name>
<dbReference type="PROSITE" id="PS50089">
    <property type="entry name" value="ZF_RING_2"/>
    <property type="match status" value="1"/>
</dbReference>
<evidence type="ECO:0000256" key="10">
    <source>
        <dbReference type="PROSITE-ProRule" id="PRU00175"/>
    </source>
</evidence>
<evidence type="ECO:0000256" key="9">
    <source>
        <dbReference type="ARBA" id="ARBA00023136"/>
    </source>
</evidence>
<feature type="compositionally biased region" description="Basic and acidic residues" evidence="11">
    <location>
        <begin position="502"/>
        <end position="512"/>
    </location>
</feature>
<evidence type="ECO:0000259" key="13">
    <source>
        <dbReference type="PROSITE" id="PS50089"/>
    </source>
</evidence>
<keyword evidence="6 10" id="KW-0863">Zinc-finger</keyword>
<feature type="transmembrane region" description="Helical" evidence="12">
    <location>
        <begin position="167"/>
        <end position="188"/>
    </location>
</feature>
<dbReference type="Pfam" id="PF25563">
    <property type="entry name" value="TPR_SYVN1_N"/>
    <property type="match status" value="1"/>
</dbReference>
<keyword evidence="8 12" id="KW-1133">Transmembrane helix</keyword>
<dbReference type="InterPro" id="IPR003892">
    <property type="entry name" value="CUE"/>
</dbReference>
<dbReference type="AlphaFoldDB" id="A0A4C1V115"/>
<dbReference type="GO" id="GO:0006511">
    <property type="term" value="P:ubiquitin-dependent protein catabolic process"/>
    <property type="evidence" value="ECO:0007669"/>
    <property type="project" value="TreeGrafter"/>
</dbReference>
<evidence type="ECO:0000256" key="8">
    <source>
        <dbReference type="ARBA" id="ARBA00022989"/>
    </source>
</evidence>
<dbReference type="GO" id="GO:0043130">
    <property type="term" value="F:ubiquitin binding"/>
    <property type="evidence" value="ECO:0007669"/>
    <property type="project" value="InterPro"/>
</dbReference>
<dbReference type="PANTHER" id="PTHR15067">
    <property type="entry name" value="E3 UBIQUITIN-PROTEIN LIGASE RNF8"/>
    <property type="match status" value="1"/>
</dbReference>
<feature type="transmembrane region" description="Helical" evidence="12">
    <location>
        <begin position="52"/>
        <end position="72"/>
    </location>
</feature>
<evidence type="ECO:0000313" key="15">
    <source>
        <dbReference type="EMBL" id="GBP31942.1"/>
    </source>
</evidence>
<evidence type="ECO:0000256" key="7">
    <source>
        <dbReference type="ARBA" id="ARBA00022833"/>
    </source>
</evidence>
<dbReference type="Gene3D" id="3.30.40.10">
    <property type="entry name" value="Zinc/RING finger domain, C3HC4 (zinc finger)"/>
    <property type="match status" value="1"/>
</dbReference>
<keyword evidence="5" id="KW-0479">Metal-binding</keyword>
<feature type="transmembrane region" description="Helical" evidence="12">
    <location>
        <begin position="115"/>
        <end position="134"/>
    </location>
</feature>
<dbReference type="EMBL" id="BGZK01000253">
    <property type="protein sequence ID" value="GBP31942.1"/>
    <property type="molecule type" value="Genomic_DNA"/>
</dbReference>
<dbReference type="GO" id="GO:0005829">
    <property type="term" value="C:cytosol"/>
    <property type="evidence" value="ECO:0007669"/>
    <property type="project" value="TreeGrafter"/>
</dbReference>
<evidence type="ECO:0000256" key="5">
    <source>
        <dbReference type="ARBA" id="ARBA00022723"/>
    </source>
</evidence>
<reference evidence="15 16" key="1">
    <citation type="journal article" date="2019" name="Commun. Biol.">
        <title>The bagworm genome reveals a unique fibroin gene that provides high tensile strength.</title>
        <authorList>
            <person name="Kono N."/>
            <person name="Nakamura H."/>
            <person name="Ohtoshi R."/>
            <person name="Tomita M."/>
            <person name="Numata K."/>
            <person name="Arakawa K."/>
        </authorList>
    </citation>
    <scope>NUCLEOTIDE SEQUENCE [LARGE SCALE GENOMIC DNA]</scope>
</reference>
<dbReference type="FunFam" id="3.30.40.10:FF:000259">
    <property type="entry name" value="E3 ubiquitin protein ligase RIN2"/>
    <property type="match status" value="1"/>
</dbReference>
<evidence type="ECO:0000256" key="6">
    <source>
        <dbReference type="ARBA" id="ARBA00022771"/>
    </source>
</evidence>
<dbReference type="InterPro" id="IPR057992">
    <property type="entry name" value="TPR_SYVN1_N"/>
</dbReference>
<evidence type="ECO:0000313" key="16">
    <source>
        <dbReference type="Proteomes" id="UP000299102"/>
    </source>
</evidence>
<dbReference type="InterPro" id="IPR013083">
    <property type="entry name" value="Znf_RING/FYVE/PHD"/>
</dbReference>
<keyword evidence="16" id="KW-1185">Reference proteome</keyword>
<feature type="domain" description="CUE" evidence="14">
    <location>
        <begin position="419"/>
        <end position="461"/>
    </location>
</feature>
<evidence type="ECO:0000256" key="4">
    <source>
        <dbReference type="ARBA" id="ARBA00022692"/>
    </source>
</evidence>
<dbReference type="GO" id="GO:0005783">
    <property type="term" value="C:endoplasmic reticulum"/>
    <property type="evidence" value="ECO:0007669"/>
    <property type="project" value="TreeGrafter"/>
</dbReference>
<dbReference type="GO" id="GO:0000151">
    <property type="term" value="C:ubiquitin ligase complex"/>
    <property type="evidence" value="ECO:0007669"/>
    <property type="project" value="TreeGrafter"/>
</dbReference>
<dbReference type="OrthoDB" id="3824970at2759"/>
<feature type="region of interest" description="Disordered" evidence="11">
    <location>
        <begin position="457"/>
        <end position="540"/>
    </location>
</feature>
<dbReference type="GO" id="GO:0061630">
    <property type="term" value="F:ubiquitin protein ligase activity"/>
    <property type="evidence" value="ECO:0007669"/>
    <property type="project" value="TreeGrafter"/>
</dbReference>
<accession>A0A4C1V115</accession>
<dbReference type="GO" id="GO:0070936">
    <property type="term" value="P:protein K48-linked ubiquitination"/>
    <property type="evidence" value="ECO:0007669"/>
    <property type="project" value="TreeGrafter"/>
</dbReference>
<dbReference type="Pfam" id="PF13639">
    <property type="entry name" value="zf-RING_2"/>
    <property type="match status" value="1"/>
</dbReference>
<evidence type="ECO:0000256" key="2">
    <source>
        <dbReference type="ARBA" id="ARBA00004906"/>
    </source>
</evidence>
<dbReference type="InterPro" id="IPR001841">
    <property type="entry name" value="Znf_RING"/>
</dbReference>
<evidence type="ECO:0000256" key="3">
    <source>
        <dbReference type="ARBA" id="ARBA00022679"/>
    </source>
</evidence>
<feature type="transmembrane region" description="Helical" evidence="12">
    <location>
        <begin position="257"/>
        <end position="279"/>
    </location>
</feature>
<dbReference type="SMART" id="SM00184">
    <property type="entry name" value="RING"/>
    <property type="match status" value="1"/>
</dbReference>
<dbReference type="SUPFAM" id="SSF57850">
    <property type="entry name" value="RING/U-box"/>
    <property type="match status" value="1"/>
</dbReference>
<comment type="subcellular location">
    <subcellularLocation>
        <location evidence="1">Membrane</location>
        <topology evidence="1">Multi-pass membrane protein</topology>
    </subcellularLocation>
</comment>
<dbReference type="STRING" id="151549.A0A4C1V115"/>
<protein>
    <submittedName>
        <fullName evidence="15">E3 ubiquitin-protein ligase AMFR</fullName>
    </submittedName>
</protein>
<evidence type="ECO:0000256" key="11">
    <source>
        <dbReference type="SAM" id="MobiDB-lite"/>
    </source>
</evidence>
<feature type="domain" description="RING-type" evidence="13">
    <location>
        <begin position="318"/>
        <end position="356"/>
    </location>
</feature>
<dbReference type="GO" id="GO:0016020">
    <property type="term" value="C:membrane"/>
    <property type="evidence" value="ECO:0007669"/>
    <property type="project" value="UniProtKB-SubCell"/>
</dbReference>
<keyword evidence="3" id="KW-0808">Transferase</keyword>
<keyword evidence="4 12" id="KW-0812">Transmembrane</keyword>
<comment type="pathway">
    <text evidence="2">Protein modification; protein ubiquitination.</text>
</comment>
<dbReference type="GO" id="GO:0030968">
    <property type="term" value="P:endoplasmic reticulum unfolded protein response"/>
    <property type="evidence" value="ECO:0007669"/>
    <property type="project" value="TreeGrafter"/>
</dbReference>
<evidence type="ECO:0000256" key="1">
    <source>
        <dbReference type="ARBA" id="ARBA00004141"/>
    </source>
</evidence>
<dbReference type="PROSITE" id="PS51140">
    <property type="entry name" value="CUE"/>
    <property type="match status" value="1"/>
</dbReference>
<keyword evidence="7" id="KW-0862">Zinc</keyword>
<evidence type="ECO:0000259" key="14">
    <source>
        <dbReference type="PROSITE" id="PS51140"/>
    </source>
</evidence>
<dbReference type="PANTHER" id="PTHR15067:SF5">
    <property type="entry name" value="E3 UBIQUITIN-PROTEIN LIGASE AMFR"/>
    <property type="match status" value="1"/>
</dbReference>
<comment type="caution">
    <text evidence="15">The sequence shown here is derived from an EMBL/GenBank/DDBJ whole genome shotgun (WGS) entry which is preliminary data.</text>
</comment>
<dbReference type="CDD" id="cd16455">
    <property type="entry name" value="RING-H2_AMFR"/>
    <property type="match status" value="1"/>
</dbReference>
<organism evidence="15 16">
    <name type="scientific">Eumeta variegata</name>
    <name type="common">Bagworm moth</name>
    <name type="synonym">Eumeta japonica</name>
    <dbReference type="NCBI Taxonomy" id="151549"/>
    <lineage>
        <taxon>Eukaryota</taxon>
        <taxon>Metazoa</taxon>
        <taxon>Ecdysozoa</taxon>
        <taxon>Arthropoda</taxon>
        <taxon>Hexapoda</taxon>
        <taxon>Insecta</taxon>
        <taxon>Pterygota</taxon>
        <taxon>Neoptera</taxon>
        <taxon>Endopterygota</taxon>
        <taxon>Lepidoptera</taxon>
        <taxon>Glossata</taxon>
        <taxon>Ditrysia</taxon>
        <taxon>Tineoidea</taxon>
        <taxon>Psychidae</taxon>
        <taxon>Oiketicinae</taxon>
        <taxon>Eumeta</taxon>
    </lineage>
</organism>